<dbReference type="Gene3D" id="3.40.50.2020">
    <property type="match status" value="1"/>
</dbReference>
<name>I0EMP5_HELC0</name>
<dbReference type="GO" id="GO:0016757">
    <property type="term" value="F:glycosyltransferase activity"/>
    <property type="evidence" value="ECO:0007669"/>
    <property type="project" value="UniProtKB-KW"/>
</dbReference>
<dbReference type="EMBL" id="CP003479">
    <property type="protein sequence ID" value="AFI04214.1"/>
    <property type="molecule type" value="Genomic_DNA"/>
</dbReference>
<dbReference type="AlphaFoldDB" id="I0EMP5"/>
<protein>
    <submittedName>
        <fullName evidence="4">Putative nucleotide phosphoribosyltransferase</fullName>
    </submittedName>
</protein>
<dbReference type="RefSeq" id="WP_014661084.1">
    <property type="nucleotide sequence ID" value="NC_017737.1"/>
</dbReference>
<evidence type="ECO:0000259" key="3">
    <source>
        <dbReference type="Pfam" id="PF00156"/>
    </source>
</evidence>
<keyword evidence="5" id="KW-1185">Reference proteome</keyword>
<evidence type="ECO:0000256" key="2">
    <source>
        <dbReference type="ARBA" id="ARBA00022679"/>
    </source>
</evidence>
<evidence type="ECO:0000256" key="1">
    <source>
        <dbReference type="ARBA" id="ARBA00022676"/>
    </source>
</evidence>
<dbReference type="PATRIC" id="fig|182217.3.peg.1009"/>
<feature type="domain" description="Phosphoribosyltransferase" evidence="3">
    <location>
        <begin position="11"/>
        <end position="148"/>
    </location>
</feature>
<dbReference type="HOGENOM" id="CLU_080904_1_2_7"/>
<dbReference type="CDD" id="cd06223">
    <property type="entry name" value="PRTases_typeI"/>
    <property type="match status" value="1"/>
</dbReference>
<dbReference type="PANTHER" id="PTHR43363">
    <property type="entry name" value="HYPOXANTHINE PHOSPHORIBOSYLTRANSFERASE"/>
    <property type="match status" value="1"/>
</dbReference>
<gene>
    <name evidence="4" type="ordered locus">HCW_04735</name>
</gene>
<dbReference type="STRING" id="182217.HCW_04735"/>
<accession>I0EMP5</accession>
<sequence length="153" mass="17605">MHYSYETFLHDSLELAKQIEQNCGVPEAIVCVMRGGMTLTHFLSLYWDLREVYGINAISYDTTNQQNALKIENIPTIKEPLNKILVVDEIVDSGNSLEAVLKVLQDKHPKKRFYSASLFQKTSAKYKASAFLKDAPEWIDFFWEVDLKNLKSL</sequence>
<dbReference type="SUPFAM" id="SSF53271">
    <property type="entry name" value="PRTase-like"/>
    <property type="match status" value="1"/>
</dbReference>
<keyword evidence="1 4" id="KW-0328">Glycosyltransferase</keyword>
<dbReference type="KEGG" id="hce:HCW_04735"/>
<dbReference type="InterPro" id="IPR000836">
    <property type="entry name" value="PRTase_dom"/>
</dbReference>
<dbReference type="Proteomes" id="UP000005010">
    <property type="component" value="Chromosome"/>
</dbReference>
<organism evidence="4 5">
    <name type="scientific">Helicobacter cetorum (strain ATCC BAA-429 / MIT 00-7128)</name>
    <dbReference type="NCBI Taxonomy" id="182217"/>
    <lineage>
        <taxon>Bacteria</taxon>
        <taxon>Pseudomonadati</taxon>
        <taxon>Campylobacterota</taxon>
        <taxon>Epsilonproteobacteria</taxon>
        <taxon>Campylobacterales</taxon>
        <taxon>Helicobacteraceae</taxon>
        <taxon>Helicobacter</taxon>
    </lineage>
</organism>
<keyword evidence="2 4" id="KW-0808">Transferase</keyword>
<proteinExistence type="predicted"/>
<reference evidence="5" key="1">
    <citation type="submission" date="2012-04" db="EMBL/GenBank/DDBJ databases">
        <title>Complete genome sequence of Helicobacter cetorum strain MIT 00-7128.</title>
        <authorList>
            <person name="Kersulyte D."/>
            <person name="Berg D.E."/>
        </authorList>
    </citation>
    <scope>NUCLEOTIDE SEQUENCE [LARGE SCALE GENOMIC DNA]</scope>
    <source>
        <strain evidence="5">MIT 00-7128</strain>
    </source>
</reference>
<dbReference type="InterPro" id="IPR029057">
    <property type="entry name" value="PRTase-like"/>
</dbReference>
<dbReference type="PANTHER" id="PTHR43363:SF1">
    <property type="entry name" value="HYPOXANTHINE-GUANINE PHOSPHORIBOSYLTRANSFERASE"/>
    <property type="match status" value="1"/>
</dbReference>
<evidence type="ECO:0000313" key="5">
    <source>
        <dbReference type="Proteomes" id="UP000005010"/>
    </source>
</evidence>
<dbReference type="Pfam" id="PF00156">
    <property type="entry name" value="Pribosyltran"/>
    <property type="match status" value="1"/>
</dbReference>
<dbReference type="eggNOG" id="COG2236">
    <property type="taxonomic scope" value="Bacteria"/>
</dbReference>
<evidence type="ECO:0000313" key="4">
    <source>
        <dbReference type="EMBL" id="AFI04214.1"/>
    </source>
</evidence>